<dbReference type="AlphaFoldDB" id="A0A563U6C9"/>
<evidence type="ECO:0000313" key="2">
    <source>
        <dbReference type="Proteomes" id="UP000318010"/>
    </source>
</evidence>
<gene>
    <name evidence="1" type="ORF">FPZ42_07640</name>
</gene>
<proteinExistence type="predicted"/>
<evidence type="ECO:0008006" key="3">
    <source>
        <dbReference type="Google" id="ProtNLM"/>
    </source>
</evidence>
<evidence type="ECO:0000313" key="1">
    <source>
        <dbReference type="EMBL" id="TWR26898.1"/>
    </source>
</evidence>
<sequence length="617" mass="69703">MQNNDVKFIEFNRRPTPQPIERKQGNGDDKPTYWGEDNLYPNFLLQLYGEVPLHQSITTSKVDYLIGDGLVTKSDGKLAKFDISISDSLEEIVQKITFDYVIFNFFAVEVQYNLLNKPFRFNHIPAHFIRANKSKTKFWVCDDWQAKKQVLTYDRWIRGQNEDGKSKVFFYQGYVPSANNVYPEVKYKSAITSMVTEMLVNDFNKNSLEDGFSAAHIISFFKGIPTSDDARQFEKKFGERYSGVNGLKYIINYNNTEDKGVAVDSIASEDYASKLVEVNKKIETNILTAHQITSPIMFGIKTEGQLGGATEIETAYELFKNIYVKNNRNIIETGLNKLFSDAGIETVEFKDKTNLFTTSLDATTRQKVLTIDELRALDGKTALTNGEGLKLIGSTTSTTATSSLTKFTLSKTDERYKTGRILVEEDFESVKHLGTSKSDFSILDTAENFKSAALQFDDDKDIENYLMDNDLDGKTLTEIKAAIRKDLGIAITVADLEIKISKLTDAGIIESDVKDGKVNKIKSVDKGGRTVEVMYDYQVKVGYGAPLISTSRGFCVKLIENDRLYTREDIQTMSSIFGYDVFTHSGGWYTNPDTGNAENQCRHQWVMQRVIKKQANA</sequence>
<reference evidence="1 2" key="1">
    <citation type="submission" date="2019-07" db="EMBL/GenBank/DDBJ databases">
        <authorList>
            <person name="Kim J."/>
        </authorList>
    </citation>
    <scope>NUCLEOTIDE SEQUENCE [LARGE SCALE GENOMIC DNA]</scope>
    <source>
        <strain evidence="1 2">MJ1a</strain>
    </source>
</reference>
<accession>A0A563U6C9</accession>
<dbReference type="Proteomes" id="UP000318010">
    <property type="component" value="Unassembled WGS sequence"/>
</dbReference>
<dbReference type="EMBL" id="VOEI01000002">
    <property type="protein sequence ID" value="TWR26898.1"/>
    <property type="molecule type" value="Genomic_DNA"/>
</dbReference>
<comment type="caution">
    <text evidence="1">The sequence shown here is derived from an EMBL/GenBank/DDBJ whole genome shotgun (WGS) entry which is preliminary data.</text>
</comment>
<name>A0A563U6C9_9SPHI</name>
<organism evidence="1 2">
    <name type="scientific">Mucilaginibacter achroorhodeus</name>
    <dbReference type="NCBI Taxonomy" id="2599294"/>
    <lineage>
        <taxon>Bacteria</taxon>
        <taxon>Pseudomonadati</taxon>
        <taxon>Bacteroidota</taxon>
        <taxon>Sphingobacteriia</taxon>
        <taxon>Sphingobacteriales</taxon>
        <taxon>Sphingobacteriaceae</taxon>
        <taxon>Mucilaginibacter</taxon>
    </lineage>
</organism>
<protein>
    <recommendedName>
        <fullName evidence="3">Phage portal protein</fullName>
    </recommendedName>
</protein>
<keyword evidence="2" id="KW-1185">Reference proteome</keyword>
<dbReference type="OrthoDB" id="628819at2"/>
<dbReference type="RefSeq" id="WP_146269992.1">
    <property type="nucleotide sequence ID" value="NZ_VOEI01000002.1"/>
</dbReference>